<comment type="caution">
    <text evidence="11">The sequence shown here is derived from an EMBL/GenBank/DDBJ whole genome shotgun (WGS) entry which is preliminary data.</text>
</comment>
<proteinExistence type="inferred from homology"/>
<dbReference type="InterPro" id="IPR020846">
    <property type="entry name" value="MFS_dom"/>
</dbReference>
<reference evidence="11" key="1">
    <citation type="journal article" date="2014" name="Int. J. Syst. Evol. Microbiol.">
        <title>Complete genome sequence of Corynebacterium casei LMG S-19264T (=DSM 44701T), isolated from a smear-ripened cheese.</title>
        <authorList>
            <consortium name="US DOE Joint Genome Institute (JGI-PGF)"/>
            <person name="Walter F."/>
            <person name="Albersmeier A."/>
            <person name="Kalinowski J."/>
            <person name="Ruckert C."/>
        </authorList>
    </citation>
    <scope>NUCLEOTIDE SEQUENCE</scope>
    <source>
        <strain evidence="11">CGMCC 1.15371</strain>
    </source>
</reference>
<dbReference type="InterPro" id="IPR036259">
    <property type="entry name" value="MFS_trans_sf"/>
</dbReference>
<dbReference type="SMART" id="SM00091">
    <property type="entry name" value="PAS"/>
    <property type="match status" value="1"/>
</dbReference>
<feature type="transmembrane region" description="Helical" evidence="8">
    <location>
        <begin position="266"/>
        <end position="285"/>
    </location>
</feature>
<dbReference type="GO" id="GO:0015112">
    <property type="term" value="F:nitrate transmembrane transporter activity"/>
    <property type="evidence" value="ECO:0007669"/>
    <property type="project" value="InterPro"/>
</dbReference>
<dbReference type="InterPro" id="IPR035965">
    <property type="entry name" value="PAS-like_dom_sf"/>
</dbReference>
<dbReference type="CDD" id="cd17341">
    <property type="entry name" value="MFS_NRT2_like"/>
    <property type="match status" value="1"/>
</dbReference>
<protein>
    <submittedName>
        <fullName evidence="11">MFS transporter</fullName>
    </submittedName>
</protein>
<comment type="similarity">
    <text evidence="2">Belongs to the major facilitator superfamily. Nitrate/nitrite porter (TC 2.A.1.8) family.</text>
</comment>
<dbReference type="GO" id="GO:0005886">
    <property type="term" value="C:plasma membrane"/>
    <property type="evidence" value="ECO:0007669"/>
    <property type="project" value="UniProtKB-SubCell"/>
</dbReference>
<feature type="transmembrane region" description="Helical" evidence="8">
    <location>
        <begin position="72"/>
        <end position="90"/>
    </location>
</feature>
<dbReference type="PROSITE" id="PS50850">
    <property type="entry name" value="MFS"/>
    <property type="match status" value="1"/>
</dbReference>
<dbReference type="Pfam" id="PF00989">
    <property type="entry name" value="PAS"/>
    <property type="match status" value="1"/>
</dbReference>
<keyword evidence="5 8" id="KW-1133">Transmembrane helix</keyword>
<evidence type="ECO:0000313" key="12">
    <source>
        <dbReference type="Proteomes" id="UP000628775"/>
    </source>
</evidence>
<dbReference type="InterPro" id="IPR011701">
    <property type="entry name" value="MFS"/>
</dbReference>
<evidence type="ECO:0000256" key="1">
    <source>
        <dbReference type="ARBA" id="ARBA00004651"/>
    </source>
</evidence>
<dbReference type="Proteomes" id="UP000628775">
    <property type="component" value="Unassembled WGS sequence"/>
</dbReference>
<keyword evidence="7 8" id="KW-0472">Membrane</keyword>
<comment type="subcellular location">
    <subcellularLocation>
        <location evidence="1">Cell membrane</location>
        <topology evidence="1">Multi-pass membrane protein</topology>
    </subcellularLocation>
</comment>
<keyword evidence="3" id="KW-0813">Transport</keyword>
<dbReference type="GO" id="GO:0042128">
    <property type="term" value="P:nitrate assimilation"/>
    <property type="evidence" value="ECO:0007669"/>
    <property type="project" value="UniProtKB-KW"/>
</dbReference>
<evidence type="ECO:0000256" key="8">
    <source>
        <dbReference type="SAM" id="Phobius"/>
    </source>
</evidence>
<feature type="transmembrane region" description="Helical" evidence="8">
    <location>
        <begin position="354"/>
        <end position="377"/>
    </location>
</feature>
<dbReference type="SMART" id="SM00086">
    <property type="entry name" value="PAC"/>
    <property type="match status" value="1"/>
</dbReference>
<dbReference type="EMBL" id="BMIR01000018">
    <property type="protein sequence ID" value="GGE50432.1"/>
    <property type="molecule type" value="Genomic_DNA"/>
</dbReference>
<reference evidence="11" key="2">
    <citation type="submission" date="2020-09" db="EMBL/GenBank/DDBJ databases">
        <authorList>
            <person name="Sun Q."/>
            <person name="Zhou Y."/>
        </authorList>
    </citation>
    <scope>NUCLEOTIDE SEQUENCE</scope>
    <source>
        <strain evidence="11">CGMCC 1.15371</strain>
    </source>
</reference>
<dbReference type="SUPFAM" id="SSF55785">
    <property type="entry name" value="PYP-like sensor domain (PAS domain)"/>
    <property type="match status" value="1"/>
</dbReference>
<accession>A0A8J2YKF7</accession>
<sequence>MKKSIQLPLQTISLTVAFMMWVLISSLLPNIKGDIQLTPTQASWVTAIPVILGSILRVPIGFYTNRFGSRSLFVFSFIILLVPVAYLSYAHSFLDLMISGFLLGVGGATFSIGVTSLPKYFPKEKHGTINGIYGVGNLGTAVTTFFAPILASIVGWNITVRLCLILLIVFAALNFIFGDNKEKREKHSLSEQFKGVYKNEKLWFLSIFYFITFGVFVAFTVYLPNFLVSSLDLSKVDAGIRTAGFIVIATLIRPVGGYLSDKFNPYGVLMFIFAGLTLSGVLLSFSLNLPLFTVGCLTIAVCAGIGNGAVFKLVPLHFSKQGGIVNGIVAAAGGLGGFFPPLILTTLYGITGHYAIGFMALSESALASFILVIWMAYREKLQLSKQIVDSTADGIMVTDLNGHIQSVNRAFTLVTGYREEEVTGKNVNILSSGKQDQSFYKTFWTSLREKGNWQGEIINKRKSGEIYQELLTVNTLEDSQGDPQGFVGIFSDVSKIEGNNPQKV</sequence>
<organism evidence="11 12">
    <name type="scientific">Pullulanibacillus camelliae</name>
    <dbReference type="NCBI Taxonomy" id="1707096"/>
    <lineage>
        <taxon>Bacteria</taxon>
        <taxon>Bacillati</taxon>
        <taxon>Bacillota</taxon>
        <taxon>Bacilli</taxon>
        <taxon>Bacillales</taxon>
        <taxon>Sporolactobacillaceae</taxon>
        <taxon>Pullulanibacillus</taxon>
    </lineage>
</organism>
<feature type="transmembrane region" description="Helical" evidence="8">
    <location>
        <begin position="43"/>
        <end position="60"/>
    </location>
</feature>
<feature type="transmembrane region" description="Helical" evidence="8">
    <location>
        <begin position="238"/>
        <end position="259"/>
    </location>
</feature>
<dbReference type="NCBIfam" id="TIGR00229">
    <property type="entry name" value="sensory_box"/>
    <property type="match status" value="1"/>
</dbReference>
<feature type="transmembrane region" description="Helical" evidence="8">
    <location>
        <begin position="158"/>
        <end position="177"/>
    </location>
</feature>
<dbReference type="GO" id="GO:0006355">
    <property type="term" value="P:regulation of DNA-templated transcription"/>
    <property type="evidence" value="ECO:0007669"/>
    <property type="project" value="InterPro"/>
</dbReference>
<evidence type="ECO:0000313" key="11">
    <source>
        <dbReference type="EMBL" id="GGE50432.1"/>
    </source>
</evidence>
<evidence type="ECO:0000256" key="3">
    <source>
        <dbReference type="ARBA" id="ARBA00022448"/>
    </source>
</evidence>
<keyword evidence="4 8" id="KW-0812">Transmembrane</keyword>
<dbReference type="InterPro" id="IPR000014">
    <property type="entry name" value="PAS"/>
</dbReference>
<dbReference type="Gene3D" id="1.20.1250.20">
    <property type="entry name" value="MFS general substrate transporter like domains"/>
    <property type="match status" value="1"/>
</dbReference>
<dbReference type="InterPro" id="IPR044772">
    <property type="entry name" value="NO3_transporter"/>
</dbReference>
<dbReference type="InterPro" id="IPR013767">
    <property type="entry name" value="PAS_fold"/>
</dbReference>
<dbReference type="CDD" id="cd00130">
    <property type="entry name" value="PAS"/>
    <property type="match status" value="1"/>
</dbReference>
<evidence type="ECO:0000256" key="4">
    <source>
        <dbReference type="ARBA" id="ARBA00022692"/>
    </source>
</evidence>
<feature type="transmembrane region" description="Helical" evidence="8">
    <location>
        <begin position="291"/>
        <end position="311"/>
    </location>
</feature>
<dbReference type="Pfam" id="PF07690">
    <property type="entry name" value="MFS_1"/>
    <property type="match status" value="1"/>
</dbReference>
<evidence type="ECO:0000256" key="5">
    <source>
        <dbReference type="ARBA" id="ARBA00022989"/>
    </source>
</evidence>
<feature type="transmembrane region" description="Helical" evidence="8">
    <location>
        <begin position="202"/>
        <end position="223"/>
    </location>
</feature>
<evidence type="ECO:0000259" key="9">
    <source>
        <dbReference type="PROSITE" id="PS50112"/>
    </source>
</evidence>
<feature type="transmembrane region" description="Helical" evidence="8">
    <location>
        <begin position="323"/>
        <end position="348"/>
    </location>
</feature>
<dbReference type="RefSeq" id="WP_188696398.1">
    <property type="nucleotide sequence ID" value="NZ_BMIR01000018.1"/>
</dbReference>
<gene>
    <name evidence="11" type="ORF">GCM10011391_31480</name>
</gene>
<feature type="transmembrane region" description="Helical" evidence="8">
    <location>
        <begin position="12"/>
        <end position="31"/>
    </location>
</feature>
<feature type="transmembrane region" description="Helical" evidence="8">
    <location>
        <begin position="129"/>
        <end position="152"/>
    </location>
</feature>
<dbReference type="AlphaFoldDB" id="A0A8J2YKF7"/>
<dbReference type="Gene3D" id="3.30.450.20">
    <property type="entry name" value="PAS domain"/>
    <property type="match status" value="1"/>
</dbReference>
<keyword evidence="6" id="KW-0534">Nitrate assimilation</keyword>
<feature type="domain" description="Major facilitator superfamily (MFS) profile" evidence="10">
    <location>
        <begin position="5"/>
        <end position="380"/>
    </location>
</feature>
<evidence type="ECO:0000259" key="10">
    <source>
        <dbReference type="PROSITE" id="PS50850"/>
    </source>
</evidence>
<feature type="domain" description="PAS" evidence="9">
    <location>
        <begin position="380"/>
        <end position="426"/>
    </location>
</feature>
<evidence type="ECO:0000256" key="2">
    <source>
        <dbReference type="ARBA" id="ARBA00008432"/>
    </source>
</evidence>
<evidence type="ECO:0000256" key="6">
    <source>
        <dbReference type="ARBA" id="ARBA00023063"/>
    </source>
</evidence>
<evidence type="ECO:0000256" key="7">
    <source>
        <dbReference type="ARBA" id="ARBA00023136"/>
    </source>
</evidence>
<dbReference type="SUPFAM" id="SSF103473">
    <property type="entry name" value="MFS general substrate transporter"/>
    <property type="match status" value="1"/>
</dbReference>
<dbReference type="PANTHER" id="PTHR23515">
    <property type="entry name" value="HIGH-AFFINITY NITRATE TRANSPORTER 2.3"/>
    <property type="match status" value="1"/>
</dbReference>
<dbReference type="PROSITE" id="PS50112">
    <property type="entry name" value="PAS"/>
    <property type="match status" value="1"/>
</dbReference>
<name>A0A8J2YKF7_9BACL</name>
<dbReference type="InterPro" id="IPR001610">
    <property type="entry name" value="PAC"/>
</dbReference>
<keyword evidence="12" id="KW-1185">Reference proteome</keyword>
<feature type="transmembrane region" description="Helical" evidence="8">
    <location>
        <begin position="96"/>
        <end position="117"/>
    </location>
</feature>